<comment type="subcellular location">
    <subcellularLocation>
        <location evidence="1">Nucleus</location>
    </subcellularLocation>
</comment>
<dbReference type="GO" id="GO:0005634">
    <property type="term" value="C:nucleus"/>
    <property type="evidence" value="ECO:0007669"/>
    <property type="project" value="UniProtKB-SubCell"/>
</dbReference>
<dbReference type="SMART" id="SM00367">
    <property type="entry name" value="LRR_CC"/>
    <property type="match status" value="6"/>
</dbReference>
<dbReference type="SMART" id="SM00256">
    <property type="entry name" value="FBOX"/>
    <property type="match status" value="1"/>
</dbReference>
<evidence type="ECO:0000256" key="2">
    <source>
        <dbReference type="ARBA" id="ARBA00004906"/>
    </source>
</evidence>
<protein>
    <submittedName>
        <fullName evidence="8">Protein TRANSPORT INHIBITOR RESPONSE 1</fullName>
    </submittedName>
</protein>
<dbReference type="PANTHER" id="PTHR16134">
    <property type="entry name" value="F-BOX/TPR REPEAT PROTEIN POF3"/>
    <property type="match status" value="1"/>
</dbReference>
<dbReference type="Proteomes" id="UP000075243">
    <property type="component" value="Chromosome 3"/>
</dbReference>
<dbReference type="InterPro" id="IPR041567">
    <property type="entry name" value="COI1_F-box"/>
</dbReference>
<evidence type="ECO:0000259" key="7">
    <source>
        <dbReference type="SMART" id="SM00256"/>
    </source>
</evidence>
<dbReference type="CDD" id="cd22159">
    <property type="entry name" value="F-box_AtTIR1-like"/>
    <property type="match status" value="1"/>
</dbReference>
<evidence type="ECO:0000313" key="9">
    <source>
        <dbReference type="Proteomes" id="UP000075243"/>
    </source>
</evidence>
<dbReference type="AlphaFoldDB" id="A0A151TX28"/>
<dbReference type="GO" id="GO:0009734">
    <property type="term" value="P:auxin-activated signaling pathway"/>
    <property type="evidence" value="ECO:0007669"/>
    <property type="project" value="UniProtKB-KW"/>
</dbReference>
<evidence type="ECO:0000256" key="3">
    <source>
        <dbReference type="ARBA" id="ARBA00022473"/>
    </source>
</evidence>
<dbReference type="GO" id="GO:0010011">
    <property type="term" value="F:auxin binding"/>
    <property type="evidence" value="ECO:0007669"/>
    <property type="project" value="UniProtKB-ARBA"/>
</dbReference>
<dbReference type="FunFam" id="3.80.10.10:FF:000029">
    <property type="entry name" value="Transport inhibitor response 1"/>
    <property type="match status" value="1"/>
</dbReference>
<organism evidence="8 9">
    <name type="scientific">Cajanus cajan</name>
    <name type="common">Pigeon pea</name>
    <name type="synonym">Cajanus indicus</name>
    <dbReference type="NCBI Taxonomy" id="3821"/>
    <lineage>
        <taxon>Eukaryota</taxon>
        <taxon>Viridiplantae</taxon>
        <taxon>Streptophyta</taxon>
        <taxon>Embryophyta</taxon>
        <taxon>Tracheophyta</taxon>
        <taxon>Spermatophyta</taxon>
        <taxon>Magnoliopsida</taxon>
        <taxon>eudicotyledons</taxon>
        <taxon>Gunneridae</taxon>
        <taxon>Pentapetalae</taxon>
        <taxon>rosids</taxon>
        <taxon>fabids</taxon>
        <taxon>Fabales</taxon>
        <taxon>Fabaceae</taxon>
        <taxon>Papilionoideae</taxon>
        <taxon>50 kb inversion clade</taxon>
        <taxon>NPAAA clade</taxon>
        <taxon>indigoferoid/millettioid clade</taxon>
        <taxon>Phaseoleae</taxon>
        <taxon>Cajanus</taxon>
    </lineage>
</organism>
<evidence type="ECO:0000256" key="1">
    <source>
        <dbReference type="ARBA" id="ARBA00004123"/>
    </source>
</evidence>
<comment type="pathway">
    <text evidence="2">Protein modification; protein ubiquitination.</text>
</comment>
<dbReference type="FunFam" id="1.20.1280.50:FF:000006">
    <property type="entry name" value="Transport inhibitor response 1"/>
    <property type="match status" value="1"/>
</dbReference>
<evidence type="ECO:0000256" key="5">
    <source>
        <dbReference type="ARBA" id="ARBA00023242"/>
    </source>
</evidence>
<dbReference type="PANTHER" id="PTHR16134:SF147">
    <property type="entry name" value="TRANSPORT INHIBITOR RESPONSE 1"/>
    <property type="match status" value="1"/>
</dbReference>
<keyword evidence="9" id="KW-1185">Reference proteome</keyword>
<name>A0A151TX28_CAJCA</name>
<dbReference type="OMA" id="ISMVCKS"/>
<dbReference type="Gene3D" id="3.80.10.10">
    <property type="entry name" value="Ribonuclease Inhibitor"/>
    <property type="match status" value="1"/>
</dbReference>
<dbReference type="InterPro" id="IPR032675">
    <property type="entry name" value="LRR_dom_sf"/>
</dbReference>
<keyword evidence="3" id="KW-0217">Developmental protein</keyword>
<dbReference type="STRING" id="3821.A0A151TX28"/>
<dbReference type="InterPro" id="IPR041101">
    <property type="entry name" value="Transp_inhibit"/>
</dbReference>
<keyword evidence="6" id="KW-0927">Auxin signaling pathway</keyword>
<feature type="domain" description="F-box" evidence="7">
    <location>
        <begin position="7"/>
        <end position="48"/>
    </location>
</feature>
<evidence type="ECO:0000256" key="4">
    <source>
        <dbReference type="ARBA" id="ARBA00022786"/>
    </source>
</evidence>
<dbReference type="GO" id="GO:0031146">
    <property type="term" value="P:SCF-dependent proteasomal ubiquitin-dependent protein catabolic process"/>
    <property type="evidence" value="ECO:0007669"/>
    <property type="project" value="TreeGrafter"/>
</dbReference>
<dbReference type="Pfam" id="PF18791">
    <property type="entry name" value="Transp_inhibit"/>
    <property type="match status" value="1"/>
</dbReference>
<dbReference type="GO" id="GO:0010152">
    <property type="term" value="P:pollen maturation"/>
    <property type="evidence" value="ECO:0007669"/>
    <property type="project" value="UniProtKB-ARBA"/>
</dbReference>
<dbReference type="Gramene" id="C.cajan_10582.t">
    <property type="protein sequence ID" value="C.cajan_10582.t"/>
    <property type="gene ID" value="C.cajan_10582"/>
</dbReference>
<dbReference type="InterPro" id="IPR006553">
    <property type="entry name" value="Leu-rich_rpt_Cys-con_subtyp"/>
</dbReference>
<reference evidence="8 9" key="1">
    <citation type="journal article" date="2012" name="Nat. Biotechnol.">
        <title>Draft genome sequence of pigeonpea (Cajanus cajan), an orphan legume crop of resource-poor farmers.</title>
        <authorList>
            <person name="Varshney R.K."/>
            <person name="Chen W."/>
            <person name="Li Y."/>
            <person name="Bharti A.K."/>
            <person name="Saxena R.K."/>
            <person name="Schlueter J.A."/>
            <person name="Donoghue M.T."/>
            <person name="Azam S."/>
            <person name="Fan G."/>
            <person name="Whaley A.M."/>
            <person name="Farmer A.D."/>
            <person name="Sheridan J."/>
            <person name="Iwata A."/>
            <person name="Tuteja R."/>
            <person name="Penmetsa R.V."/>
            <person name="Wu W."/>
            <person name="Upadhyaya H.D."/>
            <person name="Yang S.P."/>
            <person name="Shah T."/>
            <person name="Saxena K.B."/>
            <person name="Michael T."/>
            <person name="McCombie W.R."/>
            <person name="Yang B."/>
            <person name="Zhang G."/>
            <person name="Yang H."/>
            <person name="Wang J."/>
            <person name="Spillane C."/>
            <person name="Cook D.R."/>
            <person name="May G.D."/>
            <person name="Xu X."/>
            <person name="Jackson S.A."/>
        </authorList>
    </citation>
    <scope>NUCLEOTIDE SEQUENCE [LARGE SCALE GENOMIC DNA]</scope>
    <source>
        <strain evidence="9">cv. Asha</strain>
    </source>
</reference>
<dbReference type="Gene3D" id="1.20.1280.50">
    <property type="match status" value="1"/>
</dbReference>
<dbReference type="SUPFAM" id="SSF52047">
    <property type="entry name" value="RNI-like"/>
    <property type="match status" value="1"/>
</dbReference>
<evidence type="ECO:0000256" key="6">
    <source>
        <dbReference type="ARBA" id="ARBA00023294"/>
    </source>
</evidence>
<dbReference type="EMBL" id="CM003605">
    <property type="protein sequence ID" value="KYP71623.1"/>
    <property type="molecule type" value="Genomic_DNA"/>
</dbReference>
<dbReference type="Pfam" id="PF18511">
    <property type="entry name" value="F-box_5"/>
    <property type="match status" value="1"/>
</dbReference>
<proteinExistence type="predicted"/>
<evidence type="ECO:0000313" key="8">
    <source>
        <dbReference type="EMBL" id="KYP71623.1"/>
    </source>
</evidence>
<gene>
    <name evidence="8" type="ORF">KK1_010890</name>
</gene>
<accession>A0A151TX28</accession>
<keyword evidence="5" id="KW-0539">Nucleus</keyword>
<sequence>MAYTFSFPEEVLEHVFSFIESEKDRNAISLVCKSWYEIERWCRRRVFVGNCYAVSPMMVIKRFPEVRSIALKGKPHFADFNLVPEGWGGYVCPWIAAMACAFPWLEEIRLKRMVITDESLELIAKSFKNFKVLVLTSCEGFTTDGLAAIAANCRFASFIFLISQVLNLLDFNFVFELVLNKGHKFESKLCLCLVNLRELDLQESEVEDLSGHWLSHFPDSYTSLVSLNISCLGNEVSLSSLERLLGRCPNLQTLRLNRAVPLDRLPNLLRRCPQLVELGTGVYSTEMRPEVFSNLEAAFSGCKQLKSLSGFWDVLPSYLPAVYPICSRLTSLNLSYAIVQSSDLIKLISQCPSLLRLWVLDYIEDAGLYALAASCKDLRELRVFPSDPFGLEPNVALTEQGLVSVSEGCPKLQSVLYFCRQMSNAALNTIARNRPNLTRFRLCIIEPRTPDYITLEPLDSGFGAIVEHCKDLQRLSLSGLLTDRVFEYIGTYGKKLEMLSVAFAGDSDLGLHHVLSGCDNLRKLEIRDCPFGDKALLANAAKLETMRSLWMSSCSVSYGACKLLGQKMPRLNVEVIDERGPPDSRPESCPVEKLYIYRTIAGPRLDMPGFVWTMEDDSSLGLE</sequence>
<keyword evidence="4" id="KW-0833">Ubl conjugation pathway</keyword>
<dbReference type="GO" id="GO:0019005">
    <property type="term" value="C:SCF ubiquitin ligase complex"/>
    <property type="evidence" value="ECO:0007669"/>
    <property type="project" value="TreeGrafter"/>
</dbReference>
<dbReference type="InterPro" id="IPR001810">
    <property type="entry name" value="F-box_dom"/>
</dbReference>